<dbReference type="SUPFAM" id="SSF89392">
    <property type="entry name" value="Prokaryotic lipoproteins and lipoprotein localization factors"/>
    <property type="match status" value="1"/>
</dbReference>
<comment type="subunit">
    <text evidence="1">Monomer.</text>
</comment>
<keyword evidence="7" id="KW-0449">Lipoprotein</keyword>
<dbReference type="GO" id="GO:0015031">
    <property type="term" value="P:protein transport"/>
    <property type="evidence" value="ECO:0007669"/>
    <property type="project" value="UniProtKB-KW"/>
</dbReference>
<feature type="domain" description="Uncharacterized protein TP-0789" evidence="6">
    <location>
        <begin position="88"/>
        <end position="273"/>
    </location>
</feature>
<evidence type="ECO:0000256" key="1">
    <source>
        <dbReference type="ARBA" id="ARBA00011245"/>
    </source>
</evidence>
<dbReference type="CDD" id="cd16329">
    <property type="entry name" value="LolA_like"/>
    <property type="match status" value="1"/>
</dbReference>
<evidence type="ECO:0000256" key="3">
    <source>
        <dbReference type="ARBA" id="ARBA00022729"/>
    </source>
</evidence>
<name>A0A7S9DYS4_9ALTE</name>
<evidence type="ECO:0000313" key="8">
    <source>
        <dbReference type="Proteomes" id="UP000595095"/>
    </source>
</evidence>
<evidence type="ECO:0000256" key="2">
    <source>
        <dbReference type="ARBA" id="ARBA00022448"/>
    </source>
</evidence>
<dbReference type="KEGG" id="smaa:IT774_04025"/>
<evidence type="ECO:0000313" key="7">
    <source>
        <dbReference type="EMBL" id="QPG06368.1"/>
    </source>
</evidence>
<dbReference type="AlphaFoldDB" id="A0A7S9DYS4"/>
<dbReference type="InterPro" id="IPR029046">
    <property type="entry name" value="LolA/LolB/LppX"/>
</dbReference>
<dbReference type="InterPro" id="IPR033399">
    <property type="entry name" value="TP_0789-like"/>
</dbReference>
<protein>
    <submittedName>
        <fullName evidence="7">Outer membrane lipoprotein-sorting protein</fullName>
    </submittedName>
</protein>
<keyword evidence="2" id="KW-0813">Transport</keyword>
<dbReference type="Pfam" id="PF17131">
    <property type="entry name" value="LolA_like"/>
    <property type="match status" value="1"/>
</dbReference>
<accession>A0A7S9DYS4</accession>
<proteinExistence type="predicted"/>
<evidence type="ECO:0000256" key="4">
    <source>
        <dbReference type="ARBA" id="ARBA00022927"/>
    </source>
</evidence>
<feature type="signal peptide" evidence="5">
    <location>
        <begin position="1"/>
        <end position="24"/>
    </location>
</feature>
<organism evidence="7 8">
    <name type="scientific">Salinimonas marina</name>
    <dbReference type="NCBI Taxonomy" id="2785918"/>
    <lineage>
        <taxon>Bacteria</taxon>
        <taxon>Pseudomonadati</taxon>
        <taxon>Pseudomonadota</taxon>
        <taxon>Gammaproteobacteria</taxon>
        <taxon>Alteromonadales</taxon>
        <taxon>Alteromonadaceae</taxon>
        <taxon>Alteromonas/Salinimonas group</taxon>
        <taxon>Salinimonas</taxon>
    </lineage>
</organism>
<evidence type="ECO:0000259" key="6">
    <source>
        <dbReference type="Pfam" id="PF17131"/>
    </source>
</evidence>
<evidence type="ECO:0000256" key="5">
    <source>
        <dbReference type="SAM" id="SignalP"/>
    </source>
</evidence>
<feature type="chain" id="PRO_5032831297" evidence="5">
    <location>
        <begin position="25"/>
        <end position="275"/>
    </location>
</feature>
<keyword evidence="8" id="KW-1185">Reference proteome</keyword>
<gene>
    <name evidence="7" type="ORF">IT774_04025</name>
</gene>
<keyword evidence="4" id="KW-0653">Protein transport</keyword>
<keyword evidence="3 5" id="KW-0732">Signal</keyword>
<sequence length="275" mass="31784">MNYVKKLSLLWLWAVMVCSAAVQAADDTEQASDDAATKGLEIAKERKARDTGWDNSVANMTMILRNAQGQEATREMRVSSLEMQTDGDKALTVFDSPRDVAGTAFLSFSHAMEPDEQWIYLPAIKRVKRIASRNKSGPFMSSEFAFEDMTSFEVEKFTYEFLREDKYNGEKVFVIEQTPQDEFSGYSKQIVWIDQEHYRVRKVEFFDRKGAAVKTLEFEDYQAHKVNGKEFWRPYRSYMYNLQTGKSTELSTNSLEFGQGLDESDFDKNSLRRAR</sequence>
<dbReference type="Proteomes" id="UP000595095">
    <property type="component" value="Chromosome"/>
</dbReference>
<dbReference type="Gene3D" id="2.50.20.10">
    <property type="entry name" value="Lipoprotein localisation LolA/LolB/LppX"/>
    <property type="match status" value="1"/>
</dbReference>
<reference evidence="7 8" key="1">
    <citation type="submission" date="2020-11" db="EMBL/GenBank/DDBJ databases">
        <title>Complete genome sequence for Salinimonas sp. strain G2-b.</title>
        <authorList>
            <person name="Park S.-J."/>
        </authorList>
    </citation>
    <scope>NUCLEOTIDE SEQUENCE [LARGE SCALE GENOMIC DNA]</scope>
    <source>
        <strain evidence="7 8">G2-b</strain>
    </source>
</reference>
<dbReference type="EMBL" id="CP064795">
    <property type="protein sequence ID" value="QPG06368.1"/>
    <property type="molecule type" value="Genomic_DNA"/>
</dbReference>
<dbReference type="RefSeq" id="WP_195811444.1">
    <property type="nucleotide sequence ID" value="NZ_CP064795.1"/>
</dbReference>